<comment type="caution">
    <text evidence="2">The sequence shown here is derived from an EMBL/GenBank/DDBJ whole genome shotgun (WGS) entry which is preliminary data.</text>
</comment>
<gene>
    <name evidence="2" type="ORF">H6G43_13000</name>
</gene>
<evidence type="ECO:0000313" key="2">
    <source>
        <dbReference type="EMBL" id="MBD2686114.1"/>
    </source>
</evidence>
<proteinExistence type="predicted"/>
<dbReference type="SUPFAM" id="SSF48452">
    <property type="entry name" value="TPR-like"/>
    <property type="match status" value="1"/>
</dbReference>
<evidence type="ECO:0000256" key="1">
    <source>
        <dbReference type="PROSITE-ProRule" id="PRU00339"/>
    </source>
</evidence>
<feature type="repeat" description="TPR" evidence="1">
    <location>
        <begin position="104"/>
        <end position="137"/>
    </location>
</feature>
<protein>
    <submittedName>
        <fullName evidence="2">Tetratricopeptide repeat protein</fullName>
    </submittedName>
</protein>
<keyword evidence="1" id="KW-0802">TPR repeat</keyword>
<dbReference type="PROSITE" id="PS51257">
    <property type="entry name" value="PROKAR_LIPOPROTEIN"/>
    <property type="match status" value="1"/>
</dbReference>
<dbReference type="EMBL" id="JACJTM010000026">
    <property type="protein sequence ID" value="MBD2686114.1"/>
    <property type="molecule type" value="Genomic_DNA"/>
</dbReference>
<keyword evidence="3" id="KW-1185">Reference proteome</keyword>
<reference evidence="2 3" key="1">
    <citation type="journal article" date="2020" name="ISME J.">
        <title>Comparative genomics reveals insights into cyanobacterial evolution and habitat adaptation.</title>
        <authorList>
            <person name="Chen M.Y."/>
            <person name="Teng W.K."/>
            <person name="Zhao L."/>
            <person name="Hu C.X."/>
            <person name="Zhou Y.K."/>
            <person name="Han B.P."/>
            <person name="Song L.R."/>
            <person name="Shu W.S."/>
        </authorList>
    </citation>
    <scope>NUCLEOTIDE SEQUENCE [LARGE SCALE GENOMIC DNA]</scope>
    <source>
        <strain evidence="2 3">FACHB-1249</strain>
    </source>
</reference>
<evidence type="ECO:0000313" key="3">
    <source>
        <dbReference type="Proteomes" id="UP000660270"/>
    </source>
</evidence>
<dbReference type="Proteomes" id="UP000660270">
    <property type="component" value="Unassembled WGS sequence"/>
</dbReference>
<dbReference type="Gene3D" id="1.25.40.10">
    <property type="entry name" value="Tetratricopeptide repeat domain"/>
    <property type="match status" value="1"/>
</dbReference>
<dbReference type="InterPro" id="IPR018708">
    <property type="entry name" value="DUF2225"/>
</dbReference>
<accession>A0ABR8ITS5</accession>
<dbReference type="InterPro" id="IPR011990">
    <property type="entry name" value="TPR-like_helical_dom_sf"/>
</dbReference>
<name>A0ABR8ITS5_APHFL</name>
<dbReference type="PROSITE" id="PS50005">
    <property type="entry name" value="TPR"/>
    <property type="match status" value="1"/>
</dbReference>
<sequence length="158" mass="17666">MKNRKQQHNWLMLLVGKGYITLSISILLFGCVSAVTDSSRVLAKDDSSKIAQSPAATKKNAERLLEEGMTLYQQGSAESLRQAIQKWQEALSLYRVVNDKKNEANTFVWIGFVYNNLGEKQKALDYYNQALPILRAVGDSEALRRNRGGEATTLNNIG</sequence>
<dbReference type="Pfam" id="PF09986">
    <property type="entry name" value="DUF2225"/>
    <property type="match status" value="1"/>
</dbReference>
<organism evidence="2 3">
    <name type="scientific">Aphanizomenon flos-aquae FACHB-1249</name>
    <dbReference type="NCBI Taxonomy" id="2692889"/>
    <lineage>
        <taxon>Bacteria</taxon>
        <taxon>Bacillati</taxon>
        <taxon>Cyanobacteriota</taxon>
        <taxon>Cyanophyceae</taxon>
        <taxon>Nostocales</taxon>
        <taxon>Aphanizomenonaceae</taxon>
        <taxon>Aphanizomenon</taxon>
    </lineage>
</organism>
<feature type="non-terminal residue" evidence="2">
    <location>
        <position position="158"/>
    </location>
</feature>
<dbReference type="RefSeq" id="WP_190651036.1">
    <property type="nucleotide sequence ID" value="NZ_JACJTM010000026.1"/>
</dbReference>
<dbReference type="InterPro" id="IPR019734">
    <property type="entry name" value="TPR_rpt"/>
</dbReference>